<dbReference type="KEGG" id="jsv:CNX70_07935"/>
<accession>A0A290WTV6</accession>
<keyword evidence="2" id="KW-1185">Reference proteome</keyword>
<organism evidence="1 2">
    <name type="scientific">Janthinobacterium svalbardensis</name>
    <dbReference type="NCBI Taxonomy" id="368607"/>
    <lineage>
        <taxon>Bacteria</taxon>
        <taxon>Pseudomonadati</taxon>
        <taxon>Pseudomonadota</taxon>
        <taxon>Betaproteobacteria</taxon>
        <taxon>Burkholderiales</taxon>
        <taxon>Oxalobacteraceae</taxon>
        <taxon>Janthinobacterium</taxon>
    </lineage>
</organism>
<proteinExistence type="predicted"/>
<dbReference type="AlphaFoldDB" id="A0A290WTV6"/>
<name>A0A290WTV6_9BURK</name>
<gene>
    <name evidence="1" type="ORF">CNX70_07935</name>
</gene>
<sequence>MTLSLVNGFGSEFTLVVGEAAQDQEAEKPGTGALKFFCVAFDFVNFIRCQTNAKRFSRDALRSAPRYGYVFHNVMMCNRYRMA</sequence>
<dbReference type="EMBL" id="CP023422">
    <property type="protein sequence ID" value="ATD60128.1"/>
    <property type="molecule type" value="Genomic_DNA"/>
</dbReference>
<evidence type="ECO:0000313" key="2">
    <source>
        <dbReference type="Proteomes" id="UP000218437"/>
    </source>
</evidence>
<reference evidence="1 2" key="1">
    <citation type="submission" date="2017-09" db="EMBL/GenBank/DDBJ databases">
        <title>Complete genome sequence of Janthinobacterium svalbardensis PAMC 27463.</title>
        <authorList>
            <person name="Cho Y.-J."/>
            <person name="Cho A."/>
            <person name="Kim O.-S."/>
            <person name="Lee J.-I."/>
        </authorList>
    </citation>
    <scope>NUCLEOTIDE SEQUENCE [LARGE SCALE GENOMIC DNA]</scope>
    <source>
        <strain evidence="1 2">PAMC 27463</strain>
    </source>
</reference>
<dbReference type="Proteomes" id="UP000218437">
    <property type="component" value="Chromosome"/>
</dbReference>
<protein>
    <submittedName>
        <fullName evidence="1">Uncharacterized protein</fullName>
    </submittedName>
</protein>
<evidence type="ECO:0000313" key="1">
    <source>
        <dbReference type="EMBL" id="ATD60128.1"/>
    </source>
</evidence>